<dbReference type="VEuPathDB" id="TriTrypDB:TvY486_0035670"/>
<organism evidence="1 2">
    <name type="scientific">Trypanosoma vivax (strain Y486)</name>
    <dbReference type="NCBI Taxonomy" id="1055687"/>
    <lineage>
        <taxon>Eukaryota</taxon>
        <taxon>Discoba</taxon>
        <taxon>Euglenozoa</taxon>
        <taxon>Kinetoplastea</taxon>
        <taxon>Metakinetoplastina</taxon>
        <taxon>Trypanosomatida</taxon>
        <taxon>Trypanosomatidae</taxon>
        <taxon>Trypanosoma</taxon>
        <taxon>Duttonella</taxon>
    </lineage>
</organism>
<proteinExistence type="predicted"/>
<dbReference type="Proteomes" id="UP000009027">
    <property type="component" value="Unassembled WGS sequence"/>
</dbReference>
<evidence type="ECO:0000313" key="2">
    <source>
        <dbReference type="Proteomes" id="UP000009027"/>
    </source>
</evidence>
<dbReference type="EMBL" id="CAEX01006139">
    <property type="protein sequence ID" value="CCD20706.1"/>
    <property type="molecule type" value="Genomic_DNA"/>
</dbReference>
<sequence length="234" mass="27347">MSVFNHLPLFFTGKYCSLIFPSYSRCFTHNYLVLTHGRGRDLRSLPFSLATALMKPTARLWLEERRKSLNQLPIEEERRVIRLKESTRNRDRLGQTPFSLHTAKGLLDQNVSLLASIERLEGLYKQGELERADQRDRLRELGDDNYRLKLRCTAMRRERDFVELLLQEQVQREGLRANEGDARIDLLLKIMGSELMTSGTSPTRNSIHRTATTVACRRPFPVSESFFRSERCWE</sequence>
<dbReference type="AlphaFoldDB" id="F9WT17"/>
<reference evidence="1 2" key="1">
    <citation type="journal article" date="2012" name="Proc. Natl. Acad. Sci. U.S.A.">
        <title>Antigenic diversity is generated by distinct evolutionary mechanisms in African trypanosome species.</title>
        <authorList>
            <person name="Jackson A.P."/>
            <person name="Berry A."/>
            <person name="Aslett M."/>
            <person name="Allison H.C."/>
            <person name="Burton P."/>
            <person name="Vavrova-Anderson J."/>
            <person name="Brown R."/>
            <person name="Browne H."/>
            <person name="Corton N."/>
            <person name="Hauser H."/>
            <person name="Gamble J."/>
            <person name="Gilderthorp R."/>
            <person name="Marcello L."/>
            <person name="McQuillan J."/>
            <person name="Otto T.D."/>
            <person name="Quail M.A."/>
            <person name="Sanders M.J."/>
            <person name="van Tonder A."/>
            <person name="Ginger M.L."/>
            <person name="Field M.C."/>
            <person name="Barry J.D."/>
            <person name="Hertz-Fowler C."/>
            <person name="Berriman M."/>
        </authorList>
    </citation>
    <scope>NUCLEOTIDE SEQUENCE</scope>
    <source>
        <strain evidence="1 2">Y486</strain>
    </source>
</reference>
<keyword evidence="2" id="KW-1185">Reference proteome</keyword>
<protein>
    <submittedName>
        <fullName evidence="1">Uncharacterized protein</fullName>
    </submittedName>
</protein>
<accession>F9WT17</accession>
<name>F9WT17_TRYVY</name>
<evidence type="ECO:0000313" key="1">
    <source>
        <dbReference type="EMBL" id="CCD20706.1"/>
    </source>
</evidence>
<gene>
    <name evidence="1" type="ORF">TvY486_0035670</name>
</gene>